<comment type="caution">
    <text evidence="2">The sequence shown here is derived from an EMBL/GenBank/DDBJ whole genome shotgun (WGS) entry which is preliminary data.</text>
</comment>
<keyword evidence="3" id="KW-1185">Reference proteome</keyword>
<evidence type="ECO:0000256" key="1">
    <source>
        <dbReference type="SAM" id="MobiDB-lite"/>
    </source>
</evidence>
<organism evidence="2 3">
    <name type="scientific">Austropuccinia psidii MF-1</name>
    <dbReference type="NCBI Taxonomy" id="1389203"/>
    <lineage>
        <taxon>Eukaryota</taxon>
        <taxon>Fungi</taxon>
        <taxon>Dikarya</taxon>
        <taxon>Basidiomycota</taxon>
        <taxon>Pucciniomycotina</taxon>
        <taxon>Pucciniomycetes</taxon>
        <taxon>Pucciniales</taxon>
        <taxon>Sphaerophragmiaceae</taxon>
        <taxon>Austropuccinia</taxon>
    </lineage>
</organism>
<dbReference type="AlphaFoldDB" id="A0A9Q3DIB8"/>
<sequence length="277" mass="30403">MSVSTHSKKEADNDTDDKPLSNEEVYSLLNSLKSEVMYLKSAHTSDAAKLQSLDSTNYPEWVASLNRVLCIAFNSDVSSDDSPSLLNNQTPCENRAISHFIDATLPADFALCIRIMPLHATLKEFFDAIKARFALLKKLGIEAKELEGLLAQAACHVPPTLDQLITAVILSKGKEKPSSTFVGQVILNTSQTRPEAAWLMSPFVYRMSNPPESASAYPWPKSPYHGRKVTSASNMPTLTGYFWFHKTNNSQPPTITGIDLTLPPGESVPASICRAKC</sequence>
<evidence type="ECO:0000313" key="3">
    <source>
        <dbReference type="Proteomes" id="UP000765509"/>
    </source>
</evidence>
<dbReference type="EMBL" id="AVOT02015841">
    <property type="protein sequence ID" value="MBW0500492.1"/>
    <property type="molecule type" value="Genomic_DNA"/>
</dbReference>
<evidence type="ECO:0000313" key="2">
    <source>
        <dbReference type="EMBL" id="MBW0500492.1"/>
    </source>
</evidence>
<feature type="region of interest" description="Disordered" evidence="1">
    <location>
        <begin position="1"/>
        <end position="20"/>
    </location>
</feature>
<protein>
    <submittedName>
        <fullName evidence="2">Uncharacterized protein</fullName>
    </submittedName>
</protein>
<reference evidence="2" key="1">
    <citation type="submission" date="2021-03" db="EMBL/GenBank/DDBJ databases">
        <title>Draft genome sequence of rust myrtle Austropuccinia psidii MF-1, a brazilian biotype.</title>
        <authorList>
            <person name="Quecine M.C."/>
            <person name="Pachon D.M.R."/>
            <person name="Bonatelli M.L."/>
            <person name="Correr F.H."/>
            <person name="Franceschini L.M."/>
            <person name="Leite T.F."/>
            <person name="Margarido G.R.A."/>
            <person name="Almeida C.A."/>
            <person name="Ferrarezi J.A."/>
            <person name="Labate C.A."/>
        </authorList>
    </citation>
    <scope>NUCLEOTIDE SEQUENCE</scope>
    <source>
        <strain evidence="2">MF-1</strain>
    </source>
</reference>
<feature type="compositionally biased region" description="Basic and acidic residues" evidence="1">
    <location>
        <begin position="7"/>
        <end position="20"/>
    </location>
</feature>
<proteinExistence type="predicted"/>
<dbReference type="OrthoDB" id="2505547at2759"/>
<accession>A0A9Q3DIB8</accession>
<name>A0A9Q3DIB8_9BASI</name>
<gene>
    <name evidence="2" type="ORF">O181_040207</name>
</gene>
<dbReference type="Proteomes" id="UP000765509">
    <property type="component" value="Unassembled WGS sequence"/>
</dbReference>